<comment type="subcellular location">
    <subcellularLocation>
        <location evidence="1">Nucleus</location>
    </subcellularLocation>
</comment>
<evidence type="ECO:0000313" key="9">
    <source>
        <dbReference type="Proteomes" id="UP000559256"/>
    </source>
</evidence>
<dbReference type="EMBL" id="JAACJM010000390">
    <property type="protein sequence ID" value="KAF5323661.1"/>
    <property type="molecule type" value="Genomic_DNA"/>
</dbReference>
<dbReference type="OrthoDB" id="4456959at2759"/>
<evidence type="ECO:0000256" key="6">
    <source>
        <dbReference type="SAM" id="SignalP"/>
    </source>
</evidence>
<dbReference type="GO" id="GO:0005634">
    <property type="term" value="C:nucleus"/>
    <property type="evidence" value="ECO:0007669"/>
    <property type="project" value="UniProtKB-SubCell"/>
</dbReference>
<evidence type="ECO:0000256" key="4">
    <source>
        <dbReference type="ARBA" id="ARBA00023125"/>
    </source>
</evidence>
<keyword evidence="3" id="KW-0378">Hydrolase</keyword>
<dbReference type="GO" id="GO:0008270">
    <property type="term" value="F:zinc ion binding"/>
    <property type="evidence" value="ECO:0007669"/>
    <property type="project" value="InterPro"/>
</dbReference>
<organism evidence="8 9">
    <name type="scientific">Tetrapyrgos nigripes</name>
    <dbReference type="NCBI Taxonomy" id="182062"/>
    <lineage>
        <taxon>Eukaryota</taxon>
        <taxon>Fungi</taxon>
        <taxon>Dikarya</taxon>
        <taxon>Basidiomycota</taxon>
        <taxon>Agaricomycotina</taxon>
        <taxon>Agaricomycetes</taxon>
        <taxon>Agaricomycetidae</taxon>
        <taxon>Agaricales</taxon>
        <taxon>Marasmiineae</taxon>
        <taxon>Marasmiaceae</taxon>
        <taxon>Tetrapyrgos</taxon>
    </lineage>
</organism>
<evidence type="ECO:0000256" key="1">
    <source>
        <dbReference type="ARBA" id="ARBA00004123"/>
    </source>
</evidence>
<keyword evidence="2" id="KW-0479">Metal-binding</keyword>
<feature type="signal peptide" evidence="6">
    <location>
        <begin position="1"/>
        <end position="29"/>
    </location>
</feature>
<evidence type="ECO:0000256" key="2">
    <source>
        <dbReference type="ARBA" id="ARBA00022723"/>
    </source>
</evidence>
<keyword evidence="9" id="KW-1185">Reference proteome</keyword>
<keyword evidence="6" id="KW-0732">Signal</keyword>
<sequence>MRILAFPSFFIFPSLHLLILLFLSSIIHAALSVSQQTDSNSPAYPSPFPFNPGFNIQNVASLALSLPSHSWEFGTASEALLELYNPELAVFAEDPFRQVHSQSRFQSIPSLTFASSKITLNLSSNAGANVLSDGDGATGDPASLGVSAILLGQGLGLGLSLGNSSTLGNNETRILEFREGARRMMEYLVNGAPRFENGAISQRADVAELWLVPWPIDRVSADFVYMAPPFLAYYGVSTSNLSLLLDTVEQCGLYRQILQLGSPSDIENNPNPPSQVDALDGLWRHIVGPQLPDPGLWSTGNAWAAAGMTRVLATVMKAPKKLFQSPISSHSLNLSESSSLNSASPQSTDLRSASINALTTYIKEILDGVVFTAPLDNGILRNYLNETLESGHGYGEISGSSLLASVIYRMIILRPEVFLSAHSDQKDSTGLITVWTSAFQPVDILVEQILNGPSSRPFTIPDSKESVRKILVKLAKRIRELKKDQQPLDSHDNSILGLRDSTEAYNFTPSAPIDTSVSKISDNGQETDSNVEDLSKELSQFSFGRERETHFGESSNIMLMKVAMEHNKELHGPNGPDWNSILACVRRPEFWEIDPVSEAIFSSSNAEYNASVKEPSYLISQHDLDAPVYNFPAADDLHRFIDIYFIERETYTPLLHRPSFEKSIREGLHHCDPAFGAVVLAVCAHGAKILSSSRQEEPGDRWFRQIHLGSFVFKQDLELYHLQLYCLMMTYFYGAGKGAESVDNAWVLAGIAIRRAQEKGAHRRRTSSSQYPTIEGELWKRAFWMLTLLDTMMSAYYGRPRATSVQDFDLDPLIECDDEYWEPQAEDGHQGFVQPPGKPSKLAYWNAYMRLIEIYGFALVTIYSVRKNVLGSKIGIGNGEWYEKAMMAIDSALNEWMGLVPEHLQWDKQHDDPIFFTQSTLLFSWYHWIQIAVHRRFIPRPRDRSTISLPSLAICISAARSSLRVCERFTKRLGNYHPQLVLVMYHSATVLALNLVRSLQLQIKIDPRKEIMDIYKFIDLLRFYERASPHAGRLVDILNVMMFYSPFLSQTTNTLGSMPEFNHPAQQPPTAQLQAATLSQPSLPLSSTSEIGTKPPVNPNIEGWSSESIQQLSSMSATSYMTTNSLLPSYSGKLGRHHIHEYSVNESSFASFDSPSANMNTSSLISPDLQEYFSLFDESTMVNTKTNNTVGDTPQSCPSTTQDWDSFMASIDQLLG</sequence>
<dbReference type="Proteomes" id="UP000559256">
    <property type="component" value="Unassembled WGS sequence"/>
</dbReference>
<dbReference type="PANTHER" id="PTHR46910">
    <property type="entry name" value="TRANSCRIPTION FACTOR PDR1"/>
    <property type="match status" value="1"/>
</dbReference>
<proteinExistence type="predicted"/>
<protein>
    <recommendedName>
        <fullName evidence="7">Xylanolytic transcriptional activator regulatory domain-containing protein</fullName>
    </recommendedName>
</protein>
<dbReference type="InterPro" id="IPR010905">
    <property type="entry name" value="Glyco_hydro_88"/>
</dbReference>
<dbReference type="GO" id="GO:0005975">
    <property type="term" value="P:carbohydrate metabolic process"/>
    <property type="evidence" value="ECO:0007669"/>
    <property type="project" value="InterPro"/>
</dbReference>
<dbReference type="SMART" id="SM00906">
    <property type="entry name" value="Fungal_trans"/>
    <property type="match status" value="1"/>
</dbReference>
<dbReference type="Pfam" id="PF07470">
    <property type="entry name" value="Glyco_hydro_88"/>
    <property type="match status" value="1"/>
</dbReference>
<dbReference type="CDD" id="cd12148">
    <property type="entry name" value="fungal_TF_MHR"/>
    <property type="match status" value="1"/>
</dbReference>
<dbReference type="Gene3D" id="1.50.10.10">
    <property type="match status" value="1"/>
</dbReference>
<dbReference type="GO" id="GO:0006351">
    <property type="term" value="P:DNA-templated transcription"/>
    <property type="evidence" value="ECO:0007669"/>
    <property type="project" value="InterPro"/>
</dbReference>
<keyword evidence="5" id="KW-0539">Nucleus</keyword>
<comment type="caution">
    <text evidence="8">The sequence shown here is derived from an EMBL/GenBank/DDBJ whole genome shotgun (WGS) entry which is preliminary data.</text>
</comment>
<dbReference type="AlphaFoldDB" id="A0A8H5BI85"/>
<feature type="domain" description="Xylanolytic transcriptional activator regulatory" evidence="7">
    <location>
        <begin position="745"/>
        <end position="820"/>
    </location>
</feature>
<dbReference type="InterPro" id="IPR050987">
    <property type="entry name" value="AtrR-like"/>
</dbReference>
<dbReference type="GO" id="GO:0003700">
    <property type="term" value="F:DNA-binding transcription factor activity"/>
    <property type="evidence" value="ECO:0007669"/>
    <property type="project" value="InterPro"/>
</dbReference>
<evidence type="ECO:0000313" key="8">
    <source>
        <dbReference type="EMBL" id="KAF5323661.1"/>
    </source>
</evidence>
<gene>
    <name evidence="8" type="ORF">D9758_018410</name>
</gene>
<dbReference type="PANTHER" id="PTHR46910:SF3">
    <property type="entry name" value="HALOTOLERANCE PROTEIN 9-RELATED"/>
    <property type="match status" value="1"/>
</dbReference>
<reference evidence="8 9" key="1">
    <citation type="journal article" date="2020" name="ISME J.">
        <title>Uncovering the hidden diversity of litter-decomposition mechanisms in mushroom-forming fungi.</title>
        <authorList>
            <person name="Floudas D."/>
            <person name="Bentzer J."/>
            <person name="Ahren D."/>
            <person name="Johansson T."/>
            <person name="Persson P."/>
            <person name="Tunlid A."/>
        </authorList>
    </citation>
    <scope>NUCLEOTIDE SEQUENCE [LARGE SCALE GENOMIC DNA]</scope>
    <source>
        <strain evidence="8 9">CBS 291.85</strain>
    </source>
</reference>
<dbReference type="InterPro" id="IPR007219">
    <property type="entry name" value="XnlR_reg_dom"/>
</dbReference>
<evidence type="ECO:0000256" key="5">
    <source>
        <dbReference type="ARBA" id="ARBA00023242"/>
    </source>
</evidence>
<dbReference type="GO" id="GO:0003677">
    <property type="term" value="F:DNA binding"/>
    <property type="evidence" value="ECO:0007669"/>
    <property type="project" value="UniProtKB-KW"/>
</dbReference>
<name>A0A8H5BI85_9AGAR</name>
<feature type="chain" id="PRO_5034694903" description="Xylanolytic transcriptional activator regulatory domain-containing protein" evidence="6">
    <location>
        <begin position="30"/>
        <end position="1216"/>
    </location>
</feature>
<dbReference type="Pfam" id="PF04082">
    <property type="entry name" value="Fungal_trans"/>
    <property type="match status" value="1"/>
</dbReference>
<accession>A0A8H5BI85</accession>
<evidence type="ECO:0000256" key="3">
    <source>
        <dbReference type="ARBA" id="ARBA00022801"/>
    </source>
</evidence>
<dbReference type="InterPro" id="IPR012341">
    <property type="entry name" value="6hp_glycosidase-like_sf"/>
</dbReference>
<dbReference type="GO" id="GO:0016787">
    <property type="term" value="F:hydrolase activity"/>
    <property type="evidence" value="ECO:0007669"/>
    <property type="project" value="UniProtKB-KW"/>
</dbReference>
<evidence type="ECO:0000259" key="7">
    <source>
        <dbReference type="SMART" id="SM00906"/>
    </source>
</evidence>
<keyword evidence="4" id="KW-0238">DNA-binding</keyword>